<proteinExistence type="predicted"/>
<dbReference type="AlphaFoldDB" id="A0A8T1R7J3"/>
<dbReference type="EMBL" id="CM031811">
    <property type="protein sequence ID" value="KAG6662333.1"/>
    <property type="molecule type" value="Genomic_DNA"/>
</dbReference>
<evidence type="ECO:0000313" key="2">
    <source>
        <dbReference type="Proteomes" id="UP000811609"/>
    </source>
</evidence>
<gene>
    <name evidence="1" type="ORF">CIPAW_03G235400</name>
</gene>
<comment type="caution">
    <text evidence="1">The sequence shown here is derived from an EMBL/GenBank/DDBJ whole genome shotgun (WGS) entry which is preliminary data.</text>
</comment>
<evidence type="ECO:0000313" key="1">
    <source>
        <dbReference type="EMBL" id="KAG6662333.1"/>
    </source>
</evidence>
<organism evidence="1 2">
    <name type="scientific">Carya illinoinensis</name>
    <name type="common">Pecan</name>
    <dbReference type="NCBI Taxonomy" id="32201"/>
    <lineage>
        <taxon>Eukaryota</taxon>
        <taxon>Viridiplantae</taxon>
        <taxon>Streptophyta</taxon>
        <taxon>Embryophyta</taxon>
        <taxon>Tracheophyta</taxon>
        <taxon>Spermatophyta</taxon>
        <taxon>Magnoliopsida</taxon>
        <taxon>eudicotyledons</taxon>
        <taxon>Gunneridae</taxon>
        <taxon>Pentapetalae</taxon>
        <taxon>rosids</taxon>
        <taxon>fabids</taxon>
        <taxon>Fagales</taxon>
        <taxon>Juglandaceae</taxon>
        <taxon>Carya</taxon>
    </lineage>
</organism>
<keyword evidence="2" id="KW-1185">Reference proteome</keyword>
<dbReference type="Proteomes" id="UP000811609">
    <property type="component" value="Chromosome 3"/>
</dbReference>
<name>A0A8T1R7J3_CARIL</name>
<sequence>MREFQQLSMTILRFLSFSFSSPSGSYDSSATFSS</sequence>
<accession>A0A8T1R7J3</accession>
<reference evidence="1" key="1">
    <citation type="submission" date="2020-12" db="EMBL/GenBank/DDBJ databases">
        <title>WGS assembly of Carya illinoinensis cv. Pawnee.</title>
        <authorList>
            <person name="Platts A."/>
            <person name="Shu S."/>
            <person name="Wright S."/>
            <person name="Barry K."/>
            <person name="Edger P."/>
            <person name="Pires J.C."/>
            <person name="Schmutz J."/>
        </authorList>
    </citation>
    <scope>NUCLEOTIDE SEQUENCE</scope>
    <source>
        <tissue evidence="1">Leaf</tissue>
    </source>
</reference>
<protein>
    <submittedName>
        <fullName evidence="1">Uncharacterized protein</fullName>
    </submittedName>
</protein>